<dbReference type="AlphaFoldDB" id="A0A4S9VGY9"/>
<dbReference type="Proteomes" id="UP000308802">
    <property type="component" value="Unassembled WGS sequence"/>
</dbReference>
<gene>
    <name evidence="6" type="ORF">D6C90_01864</name>
    <name evidence="5" type="ORF">D6D19_03823</name>
</gene>
<accession>A0A4S9VGY9</accession>
<proteinExistence type="predicted"/>
<feature type="compositionally biased region" description="Low complexity" evidence="3">
    <location>
        <begin position="236"/>
        <end position="246"/>
    </location>
</feature>
<dbReference type="InterPro" id="IPR000156">
    <property type="entry name" value="Ran_bind_dom"/>
</dbReference>
<evidence type="ECO:0000256" key="2">
    <source>
        <dbReference type="ARBA" id="ARBA00023242"/>
    </source>
</evidence>
<feature type="region of interest" description="Disordered" evidence="3">
    <location>
        <begin position="440"/>
        <end position="479"/>
    </location>
</feature>
<dbReference type="InterPro" id="IPR011993">
    <property type="entry name" value="PH-like_dom_sf"/>
</dbReference>
<feature type="compositionally biased region" description="Polar residues" evidence="3">
    <location>
        <begin position="440"/>
        <end position="452"/>
    </location>
</feature>
<evidence type="ECO:0000313" key="8">
    <source>
        <dbReference type="Proteomes" id="UP000310121"/>
    </source>
</evidence>
<dbReference type="GO" id="GO:0005634">
    <property type="term" value="C:nucleus"/>
    <property type="evidence" value="ECO:0007669"/>
    <property type="project" value="UniProtKB-SubCell"/>
</dbReference>
<dbReference type="PANTHER" id="PTHR23138">
    <property type="entry name" value="RAN BINDING PROTEIN"/>
    <property type="match status" value="1"/>
</dbReference>
<evidence type="ECO:0000259" key="4">
    <source>
        <dbReference type="PROSITE" id="PS50196"/>
    </source>
</evidence>
<evidence type="ECO:0000256" key="3">
    <source>
        <dbReference type="SAM" id="MobiDB-lite"/>
    </source>
</evidence>
<reference evidence="7 8" key="1">
    <citation type="submission" date="2018-10" db="EMBL/GenBank/DDBJ databases">
        <title>Fifty Aureobasidium pullulans genomes reveal a recombining polyextremotolerant generalist.</title>
        <authorList>
            <person name="Gostincar C."/>
            <person name="Turk M."/>
            <person name="Zajc J."/>
            <person name="Gunde-Cimerman N."/>
        </authorList>
    </citation>
    <scope>NUCLEOTIDE SEQUENCE [LARGE SCALE GENOMIC DNA]</scope>
    <source>
        <strain evidence="5 7">EXF-10659</strain>
        <strain evidence="6 8">EXF-3844</strain>
    </source>
</reference>
<feature type="compositionally biased region" description="Polar residues" evidence="3">
    <location>
        <begin position="361"/>
        <end position="371"/>
    </location>
</feature>
<dbReference type="Pfam" id="PF00638">
    <property type="entry name" value="Ran_BP1"/>
    <property type="match status" value="1"/>
</dbReference>
<feature type="region of interest" description="Disordered" evidence="3">
    <location>
        <begin position="113"/>
        <end position="337"/>
    </location>
</feature>
<feature type="domain" description="RanBD1" evidence="4">
    <location>
        <begin position="472"/>
        <end position="609"/>
    </location>
</feature>
<feature type="compositionally biased region" description="Basic and acidic residues" evidence="3">
    <location>
        <begin position="251"/>
        <end position="271"/>
    </location>
</feature>
<dbReference type="Proteomes" id="UP000310121">
    <property type="component" value="Unassembled WGS sequence"/>
</dbReference>
<dbReference type="SUPFAM" id="SSF50729">
    <property type="entry name" value="PH domain-like"/>
    <property type="match status" value="1"/>
</dbReference>
<feature type="compositionally biased region" description="Polar residues" evidence="3">
    <location>
        <begin position="147"/>
        <end position="160"/>
    </location>
</feature>
<feature type="compositionally biased region" description="Low complexity" evidence="3">
    <location>
        <begin position="272"/>
        <end position="283"/>
    </location>
</feature>
<dbReference type="InterPro" id="IPR045255">
    <property type="entry name" value="RanBP1-like"/>
</dbReference>
<comment type="subcellular location">
    <subcellularLocation>
        <location evidence="1">Nucleus</location>
    </subcellularLocation>
</comment>
<name>A0A4S9VGY9_AURPU</name>
<dbReference type="Gene3D" id="2.30.29.30">
    <property type="entry name" value="Pleckstrin-homology domain (PH domain)/Phosphotyrosine-binding domain (PTB)"/>
    <property type="match status" value="1"/>
</dbReference>
<organism evidence="6 8">
    <name type="scientific">Aureobasidium pullulans</name>
    <name type="common">Black yeast</name>
    <name type="synonym">Pullularia pullulans</name>
    <dbReference type="NCBI Taxonomy" id="5580"/>
    <lineage>
        <taxon>Eukaryota</taxon>
        <taxon>Fungi</taxon>
        <taxon>Dikarya</taxon>
        <taxon>Ascomycota</taxon>
        <taxon>Pezizomycotina</taxon>
        <taxon>Dothideomycetes</taxon>
        <taxon>Dothideomycetidae</taxon>
        <taxon>Dothideales</taxon>
        <taxon>Saccotheciaceae</taxon>
        <taxon>Aureobasidium</taxon>
    </lineage>
</organism>
<feature type="compositionally biased region" description="Acidic residues" evidence="3">
    <location>
        <begin position="460"/>
        <end position="474"/>
    </location>
</feature>
<feature type="compositionally biased region" description="Polar residues" evidence="3">
    <location>
        <begin position="309"/>
        <end position="333"/>
    </location>
</feature>
<feature type="compositionally biased region" description="Basic and acidic residues" evidence="3">
    <location>
        <begin position="201"/>
        <end position="222"/>
    </location>
</feature>
<feature type="region of interest" description="Disordered" evidence="3">
    <location>
        <begin position="361"/>
        <end position="395"/>
    </location>
</feature>
<dbReference type="EMBL" id="QZBN01000094">
    <property type="protein sequence ID" value="THZ51309.1"/>
    <property type="molecule type" value="Genomic_DNA"/>
</dbReference>
<sequence length="625" mass="67072">SIVNYFILLFIAILDEDIRILISSGFTSSRKVDSQIVPGQDIQTHRHRVRWAGSSDRARLDRFLNLLSQACACFLLFFIKSITYKHPSQLPDFLRRAASRDFNRDLHPAAFPASIAATTMSTPPKDVHTSDTEGGERPLRERLRNASIKSAKQPTDTLATTEPEPEKARAKLQRKRSHEDVESVEDEPAHKSRQARKNKRSRENSPDEKVAEQSGKRKSSELERDDEPVAVEISQPSVPSTSTVTSIETDNLNKSDESPKSKRSRVDDKTTADTASSATSDAKATIEPEEKAGQEQTKPAIKIPAGSGFANTSAASPFASLATSKSPSEQPQPTTSAFASSAFGALAGSSTSAFGALGQNKTLSSFASPGTTPAPGEDAAKPAPKPSAFGGLASGASPFATAGSSGFGSGASGFGKLGNGFGGGFGGLGGSKLTNFASSGTPGVIGSSTKTGITAFGAPAEDEEERSGDEEDNEAGVKSPKLIVDEDKKDERFFEQEIETGEEGETTEYTCRAKLYNFVDKKEWKERGLGVLRLNVTEPQSDDGDSTLKARLVMRADGSHRVILNTPIQKGLKFGDVHGARPTGGYMSFMGSLDGKPTLEFLQLKLRQQFAMELWDHIAELQKQM</sequence>
<dbReference type="SMART" id="SM00160">
    <property type="entry name" value="RanBD"/>
    <property type="match status" value="1"/>
</dbReference>
<evidence type="ECO:0000313" key="6">
    <source>
        <dbReference type="EMBL" id="THZ51309.1"/>
    </source>
</evidence>
<feature type="compositionally biased region" description="Basic and acidic residues" evidence="3">
    <location>
        <begin position="284"/>
        <end position="293"/>
    </location>
</feature>
<evidence type="ECO:0000313" key="5">
    <source>
        <dbReference type="EMBL" id="THW75662.1"/>
    </source>
</evidence>
<feature type="non-terminal residue" evidence="6">
    <location>
        <position position="1"/>
    </location>
</feature>
<dbReference type="PROSITE" id="PS50196">
    <property type="entry name" value="RANBD1"/>
    <property type="match status" value="1"/>
</dbReference>
<dbReference type="EMBL" id="QZAO01000088">
    <property type="protein sequence ID" value="THW75662.1"/>
    <property type="molecule type" value="Genomic_DNA"/>
</dbReference>
<comment type="caution">
    <text evidence="6">The sequence shown here is derived from an EMBL/GenBank/DDBJ whole genome shotgun (WGS) entry which is preliminary data.</text>
</comment>
<feature type="compositionally biased region" description="Basic and acidic residues" evidence="3">
    <location>
        <begin position="125"/>
        <end position="144"/>
    </location>
</feature>
<dbReference type="PANTHER" id="PTHR23138:SF142">
    <property type="entry name" value="RAN-BINDING PROTEIN 3B-RELATED"/>
    <property type="match status" value="1"/>
</dbReference>
<evidence type="ECO:0000256" key="1">
    <source>
        <dbReference type="ARBA" id="ARBA00004123"/>
    </source>
</evidence>
<evidence type="ECO:0000313" key="7">
    <source>
        <dbReference type="Proteomes" id="UP000308802"/>
    </source>
</evidence>
<keyword evidence="2" id="KW-0539">Nucleus</keyword>
<feature type="compositionally biased region" description="Basic residues" evidence="3">
    <location>
        <begin position="191"/>
        <end position="200"/>
    </location>
</feature>
<protein>
    <recommendedName>
        <fullName evidence="4">RanBD1 domain-containing protein</fullName>
    </recommendedName>
</protein>